<evidence type="ECO:0000313" key="4">
    <source>
        <dbReference type="Proteomes" id="UP001341840"/>
    </source>
</evidence>
<feature type="compositionally biased region" description="Basic and acidic residues" evidence="2">
    <location>
        <begin position="77"/>
        <end position="108"/>
    </location>
</feature>
<reference evidence="3 4" key="1">
    <citation type="journal article" date="2023" name="Plants (Basel)">
        <title>Bridging the Gap: Combining Genomics and Transcriptomics Approaches to Understand Stylosanthes scabra, an Orphan Legume from the Brazilian Caatinga.</title>
        <authorList>
            <person name="Ferreira-Neto J.R.C."/>
            <person name="da Silva M.D."/>
            <person name="Binneck E."/>
            <person name="de Melo N.F."/>
            <person name="da Silva R.H."/>
            <person name="de Melo A.L.T.M."/>
            <person name="Pandolfi V."/>
            <person name="Bustamante F.O."/>
            <person name="Brasileiro-Vidal A.C."/>
            <person name="Benko-Iseppon A.M."/>
        </authorList>
    </citation>
    <scope>NUCLEOTIDE SEQUENCE [LARGE SCALE GENOMIC DNA]</scope>
    <source>
        <tissue evidence="3">Leaves</tissue>
    </source>
</reference>
<feature type="compositionally biased region" description="Polar residues" evidence="2">
    <location>
        <begin position="131"/>
        <end position="155"/>
    </location>
</feature>
<evidence type="ECO:0000256" key="2">
    <source>
        <dbReference type="SAM" id="MobiDB-lite"/>
    </source>
</evidence>
<dbReference type="EMBL" id="JASCZI010120849">
    <property type="protein sequence ID" value="MED6155824.1"/>
    <property type="molecule type" value="Genomic_DNA"/>
</dbReference>
<feature type="coiled-coil region" evidence="1">
    <location>
        <begin position="498"/>
        <end position="570"/>
    </location>
</feature>
<feature type="compositionally biased region" description="Polar residues" evidence="2">
    <location>
        <begin position="214"/>
        <end position="245"/>
    </location>
</feature>
<feature type="compositionally biased region" description="Low complexity" evidence="2">
    <location>
        <begin position="357"/>
        <end position="367"/>
    </location>
</feature>
<protein>
    <submittedName>
        <fullName evidence="3">Uncharacterized protein</fullName>
    </submittedName>
</protein>
<keyword evidence="1" id="KW-0175">Coiled coil</keyword>
<proteinExistence type="predicted"/>
<gene>
    <name evidence="3" type="ORF">PIB30_009033</name>
</gene>
<comment type="caution">
    <text evidence="3">The sequence shown here is derived from an EMBL/GenBank/DDBJ whole genome shotgun (WGS) entry which is preliminary data.</text>
</comment>
<feature type="region of interest" description="Disordered" evidence="2">
    <location>
        <begin position="77"/>
        <end position="252"/>
    </location>
</feature>
<organism evidence="3 4">
    <name type="scientific">Stylosanthes scabra</name>
    <dbReference type="NCBI Taxonomy" id="79078"/>
    <lineage>
        <taxon>Eukaryota</taxon>
        <taxon>Viridiplantae</taxon>
        <taxon>Streptophyta</taxon>
        <taxon>Embryophyta</taxon>
        <taxon>Tracheophyta</taxon>
        <taxon>Spermatophyta</taxon>
        <taxon>Magnoliopsida</taxon>
        <taxon>eudicotyledons</taxon>
        <taxon>Gunneridae</taxon>
        <taxon>Pentapetalae</taxon>
        <taxon>rosids</taxon>
        <taxon>fabids</taxon>
        <taxon>Fabales</taxon>
        <taxon>Fabaceae</taxon>
        <taxon>Papilionoideae</taxon>
        <taxon>50 kb inversion clade</taxon>
        <taxon>dalbergioids sensu lato</taxon>
        <taxon>Dalbergieae</taxon>
        <taxon>Pterocarpus clade</taxon>
        <taxon>Stylosanthes</taxon>
    </lineage>
</organism>
<evidence type="ECO:0000313" key="3">
    <source>
        <dbReference type="EMBL" id="MED6155824.1"/>
    </source>
</evidence>
<feature type="region of interest" description="Disordered" evidence="2">
    <location>
        <begin position="346"/>
        <end position="385"/>
    </location>
</feature>
<accession>A0ABU6U4F4</accession>
<dbReference type="Proteomes" id="UP001341840">
    <property type="component" value="Unassembled WGS sequence"/>
</dbReference>
<name>A0ABU6U4F4_9FABA</name>
<evidence type="ECO:0000256" key="1">
    <source>
        <dbReference type="SAM" id="Coils"/>
    </source>
</evidence>
<sequence length="598" mass="68361">MDPEKQICQFVPNSSKEIKQFMAENLLTRTFYDPLDCEPSGFVTRGFIKLWDAYYKQYNRSLDDIVKGATQRTKQIKEAEEAAEKERKEKEAEKEKAEGATKEVQTDKRSRKRKPESSKMTSKKSRPNPKRATQTSDIPGESNPSGVNPKSNSIFEKTRPFESIQSSSKNSSKEVSSKLKESTDSKRSKQIKQSTKRTEESGDPEYEPLLIDHQVQNKNVAQSEESSKGYSRSPTPENIDSSNAENVKKVSNLEVNNPSSALTNKGIFQKVVPLTPNIPIQPGTNKGIPIDPRVQFQERLEEVRAENVRRVKESVRPLPSIPAIDIKADDELEDLLKVISETKAGSEHVVSNSENKSVQQPPQSFQPQPQPEKESSSIQQARNASMQKTILKSTAEKMIELIDQPLETLQKDAYWNNELVVFTSCLVEKQFPDAYREKIQYFPKIFDNLFHTRENLSNLRLKTALVKENCETLATAKTDLKEKEVLYEKHLKDANIMLDGLSTERETLVKKLAEIQAQIQEIDNKTSKIKKPLDKIQGKRVDIQNKLSEIKENQKLNEEDLKNIQKEEDEETQLFRNMCDEKIQLKETLKLFLKEIDG</sequence>
<keyword evidence="4" id="KW-1185">Reference proteome</keyword>
<feature type="compositionally biased region" description="Basic and acidic residues" evidence="2">
    <location>
        <begin position="171"/>
        <end position="187"/>
    </location>
</feature>